<proteinExistence type="predicted"/>
<protein>
    <submittedName>
        <fullName evidence="1">Uncharacterized protein</fullName>
    </submittedName>
</protein>
<evidence type="ECO:0000313" key="1">
    <source>
        <dbReference type="EMBL" id="BFG69789.1"/>
    </source>
</evidence>
<reference evidence="1" key="1">
    <citation type="submission" date="2024-02" db="EMBL/GenBank/DDBJ databases">
        <title>Sediminibacterium planktonica sp. nov. and Sediminibacterium longus sp. nov., isolated from surface lake and river water.</title>
        <authorList>
            <person name="Watanabe K."/>
            <person name="Takemine S."/>
            <person name="Ishii Y."/>
            <person name="Ogata Y."/>
            <person name="Shindo C."/>
            <person name="Suda W."/>
        </authorList>
    </citation>
    <scope>NUCLEOTIDE SEQUENCE</scope>
    <source>
        <strain evidence="1">KACHI17</strain>
    </source>
</reference>
<accession>A0AAT9GGT2</accession>
<gene>
    <name evidence="1" type="ORF">KACHI17_06700</name>
</gene>
<name>A0AAT9GGT2_9BACT</name>
<organism evidence="1">
    <name type="scientific">Sediminibacterium sp. KACHI17</name>
    <dbReference type="NCBI Taxonomy" id="1751071"/>
    <lineage>
        <taxon>Bacteria</taxon>
        <taxon>Pseudomonadati</taxon>
        <taxon>Bacteroidota</taxon>
        <taxon>Chitinophagia</taxon>
        <taxon>Chitinophagales</taxon>
        <taxon>Chitinophagaceae</taxon>
        <taxon>Sediminibacterium</taxon>
    </lineage>
</organism>
<dbReference type="EMBL" id="AP029612">
    <property type="protein sequence ID" value="BFG69789.1"/>
    <property type="molecule type" value="Genomic_DNA"/>
</dbReference>
<dbReference type="AlphaFoldDB" id="A0AAT9GGT2"/>
<sequence length="219" mass="25813">MILICVVAFTDAQDTTFIKRTVADTPYAFYHAIFIDKSDTSLFRKHITEYQFDHFDSSTYFDGLRCLERPVQKVYGKPSKELPRNWVQLYRYKGRYYTYHASDGCCIFRFRITDTTTIDHTVEGPEPSWIKRIKYHGRDTFTIERNSRYGGDKVTIQIIQKKHGIAMIHFTPSRYGSGRKILMVDAAKAHLFPTIVNYCPTERVEEFEFEEIDFPKIKK</sequence>